<feature type="compositionally biased region" description="Low complexity" evidence="7">
    <location>
        <begin position="386"/>
        <end position="395"/>
    </location>
</feature>
<organism evidence="9 10">
    <name type="scientific">Colocasia esculenta</name>
    <name type="common">Wild taro</name>
    <name type="synonym">Arum esculentum</name>
    <dbReference type="NCBI Taxonomy" id="4460"/>
    <lineage>
        <taxon>Eukaryota</taxon>
        <taxon>Viridiplantae</taxon>
        <taxon>Streptophyta</taxon>
        <taxon>Embryophyta</taxon>
        <taxon>Tracheophyta</taxon>
        <taxon>Spermatophyta</taxon>
        <taxon>Magnoliopsida</taxon>
        <taxon>Liliopsida</taxon>
        <taxon>Araceae</taxon>
        <taxon>Aroideae</taxon>
        <taxon>Colocasieae</taxon>
        <taxon>Colocasia</taxon>
    </lineage>
</organism>
<feature type="region of interest" description="Disordered" evidence="7">
    <location>
        <begin position="480"/>
        <end position="504"/>
    </location>
</feature>
<protein>
    <recommendedName>
        <fullName evidence="8">GATA-type domain-containing protein</fullName>
    </recommendedName>
</protein>
<proteinExistence type="inferred from homology"/>
<evidence type="ECO:0000256" key="6">
    <source>
        <dbReference type="PROSITE-ProRule" id="PRU00094"/>
    </source>
</evidence>
<feature type="region of interest" description="Disordered" evidence="7">
    <location>
        <begin position="376"/>
        <end position="404"/>
    </location>
</feature>
<dbReference type="PROSITE" id="PS00344">
    <property type="entry name" value="GATA_ZN_FINGER_1"/>
    <property type="match status" value="1"/>
</dbReference>
<dbReference type="OrthoDB" id="2162994at2759"/>
<feature type="non-terminal residue" evidence="9">
    <location>
        <position position="1"/>
    </location>
</feature>
<reference evidence="9" key="1">
    <citation type="submission" date="2017-07" db="EMBL/GenBank/DDBJ databases">
        <title>Taro Niue Genome Assembly and Annotation.</title>
        <authorList>
            <person name="Atibalentja N."/>
            <person name="Keating K."/>
            <person name="Fields C.J."/>
        </authorList>
    </citation>
    <scope>NUCLEOTIDE SEQUENCE</scope>
    <source>
        <strain evidence="9">Niue_2</strain>
        <tissue evidence="9">Leaf</tissue>
    </source>
</reference>
<dbReference type="SMART" id="SM00401">
    <property type="entry name" value="ZnF_GATA"/>
    <property type="match status" value="1"/>
</dbReference>
<dbReference type="AlphaFoldDB" id="A0A843WGB7"/>
<keyword evidence="3 6" id="KW-0863">Zinc-finger</keyword>
<evidence type="ECO:0000256" key="2">
    <source>
        <dbReference type="ARBA" id="ARBA00022723"/>
    </source>
</evidence>
<dbReference type="GO" id="GO:0030154">
    <property type="term" value="P:cell differentiation"/>
    <property type="evidence" value="ECO:0007669"/>
    <property type="project" value="TreeGrafter"/>
</dbReference>
<dbReference type="GO" id="GO:0006355">
    <property type="term" value="P:regulation of DNA-templated transcription"/>
    <property type="evidence" value="ECO:0007669"/>
    <property type="project" value="InterPro"/>
</dbReference>
<feature type="compositionally biased region" description="Acidic residues" evidence="7">
    <location>
        <begin position="177"/>
        <end position="186"/>
    </location>
</feature>
<evidence type="ECO:0000313" key="9">
    <source>
        <dbReference type="EMBL" id="MQM01950.1"/>
    </source>
</evidence>
<comment type="similarity">
    <text evidence="1">Belongs to the type IV zinc-finger family. Class A subfamily.</text>
</comment>
<feature type="domain" description="GATA-type" evidence="8">
    <location>
        <begin position="404"/>
        <end position="440"/>
    </location>
</feature>
<evidence type="ECO:0000256" key="7">
    <source>
        <dbReference type="SAM" id="MobiDB-lite"/>
    </source>
</evidence>
<feature type="region of interest" description="Disordered" evidence="7">
    <location>
        <begin position="106"/>
        <end position="141"/>
    </location>
</feature>
<dbReference type="CDD" id="cd00202">
    <property type="entry name" value="ZnF_GATA"/>
    <property type="match status" value="1"/>
</dbReference>
<evidence type="ECO:0000313" key="10">
    <source>
        <dbReference type="Proteomes" id="UP000652761"/>
    </source>
</evidence>
<name>A0A843WGB7_COLES</name>
<comment type="caution">
    <text evidence="9">The sequence shown here is derived from an EMBL/GenBank/DDBJ whole genome shotgun (WGS) entry which is preliminary data.</text>
</comment>
<accession>A0A843WGB7</accession>
<gene>
    <name evidence="9" type="ORF">Taro_034710</name>
</gene>
<feature type="region of interest" description="Disordered" evidence="7">
    <location>
        <begin position="261"/>
        <end position="287"/>
    </location>
</feature>
<feature type="region of interest" description="Disordered" evidence="7">
    <location>
        <begin position="161"/>
        <end position="199"/>
    </location>
</feature>
<evidence type="ECO:0000259" key="8">
    <source>
        <dbReference type="PROSITE" id="PS50114"/>
    </source>
</evidence>
<dbReference type="GO" id="GO:0005634">
    <property type="term" value="C:nucleus"/>
    <property type="evidence" value="ECO:0007669"/>
    <property type="project" value="TreeGrafter"/>
</dbReference>
<dbReference type="FunFam" id="3.30.50.10:FF:000018">
    <property type="entry name" value="GATA transcription factor"/>
    <property type="match status" value="1"/>
</dbReference>
<dbReference type="InterPro" id="IPR013088">
    <property type="entry name" value="Znf_NHR/GATA"/>
</dbReference>
<dbReference type="Gene3D" id="3.30.50.10">
    <property type="entry name" value="Erythroid Transcription Factor GATA-1, subunit A"/>
    <property type="match status" value="1"/>
</dbReference>
<dbReference type="InterPro" id="IPR000679">
    <property type="entry name" value="Znf_GATA"/>
</dbReference>
<keyword evidence="2" id="KW-0479">Metal-binding</keyword>
<dbReference type="PROSITE" id="PS50114">
    <property type="entry name" value="GATA_ZN_FINGER_2"/>
    <property type="match status" value="1"/>
</dbReference>
<dbReference type="Pfam" id="PF00320">
    <property type="entry name" value="GATA"/>
    <property type="match status" value="1"/>
</dbReference>
<dbReference type="PANTHER" id="PTHR45658">
    <property type="entry name" value="GATA TRANSCRIPTION FACTOR"/>
    <property type="match status" value="1"/>
</dbReference>
<evidence type="ECO:0000256" key="4">
    <source>
        <dbReference type="ARBA" id="ARBA00022833"/>
    </source>
</evidence>
<feature type="compositionally biased region" description="Basic residues" evidence="7">
    <location>
        <begin position="376"/>
        <end position="385"/>
    </location>
</feature>
<evidence type="ECO:0000256" key="3">
    <source>
        <dbReference type="ARBA" id="ARBA00022771"/>
    </source>
</evidence>
<keyword evidence="10" id="KW-1185">Reference proteome</keyword>
<dbReference type="GO" id="GO:0008270">
    <property type="term" value="F:zinc ion binding"/>
    <property type="evidence" value="ECO:0007669"/>
    <property type="project" value="UniProtKB-KW"/>
</dbReference>
<evidence type="ECO:0000256" key="1">
    <source>
        <dbReference type="ARBA" id="ARBA00005694"/>
    </source>
</evidence>
<evidence type="ECO:0000256" key="5">
    <source>
        <dbReference type="ARBA" id="ARBA00023159"/>
    </source>
</evidence>
<dbReference type="Proteomes" id="UP000652761">
    <property type="component" value="Unassembled WGS sequence"/>
</dbReference>
<dbReference type="EMBL" id="NMUH01002762">
    <property type="protein sequence ID" value="MQM01950.1"/>
    <property type="molecule type" value="Genomic_DNA"/>
</dbReference>
<dbReference type="GO" id="GO:0043565">
    <property type="term" value="F:sequence-specific DNA binding"/>
    <property type="evidence" value="ECO:0007669"/>
    <property type="project" value="InterPro"/>
</dbReference>
<dbReference type="InterPro" id="IPR051140">
    <property type="entry name" value="GATA_TF"/>
</dbReference>
<dbReference type="SUPFAM" id="SSF57716">
    <property type="entry name" value="Glucocorticoid receptor-like (DNA-binding domain)"/>
    <property type="match status" value="1"/>
</dbReference>
<keyword evidence="4" id="KW-0862">Zinc</keyword>
<dbReference type="PANTHER" id="PTHR45658:SF92">
    <property type="entry name" value="GATA TRANSCRIPTION FACTOR 5"/>
    <property type="match status" value="1"/>
</dbReference>
<sequence length="504" mass="53391">TRPRLHPALLRSSLSLSRSILERTRAGPHHFPKSLSFISPGSVRRGQLLLPLPGLLVRRLSSACAFGSVLRLRNKRAREKGSERRRRRMDCEVEAVVLSKAGLGRDTVTSAHGGLHHQHHQSPPPPSSTEEEEPCSATDPGGLLWEDFSVDDLLDLGDVGKEEHGAEGEQFLRVGEVEGEGEEGEESGGWGNSNAASTTTTSALSFQTVAFPPSSSDLIVPQAADAEDLEWVSRFVDDSYSEFASAAHAPPFVNFHSPAPPASEAAVKTEAPKASSTSSSSPLKRSWHSCSFSTASVVVPAKARSKRRTGSRVWFLGRTSLLNEPSSSCSSVSSSSSCSAFSSVTSSLGNGGGSPGWLLHGIGGTPTLGQRLPQAVKKKKGRKPKVVPATAPAAGAGNGGDAEEETRRRCSHCGVDKTPQWRAGPMGTKTLCNACGVRYKSGRLLPEYRPAGSPTFLSHVHSNSHRKVMEIRRSKELIAAAGPASCSPSPPQQPAGPARPYGVV</sequence>
<keyword evidence="5" id="KW-0010">Activator</keyword>